<dbReference type="SMART" id="SM00267">
    <property type="entry name" value="GGDEF"/>
    <property type="match status" value="1"/>
</dbReference>
<name>A0A498CCM5_9GAMM</name>
<dbReference type="RefSeq" id="WP_121440647.1">
    <property type="nucleotide sequence ID" value="NZ_RCDA01000001.1"/>
</dbReference>
<dbReference type="PROSITE" id="PS50887">
    <property type="entry name" value="GGDEF"/>
    <property type="match status" value="1"/>
</dbReference>
<dbReference type="Gene3D" id="3.30.70.270">
    <property type="match status" value="1"/>
</dbReference>
<comment type="caution">
    <text evidence="4">The sequence shown here is derived from an EMBL/GenBank/DDBJ whole genome shotgun (WGS) entry which is preliminary data.</text>
</comment>
<dbReference type="CDD" id="cd01949">
    <property type="entry name" value="GGDEF"/>
    <property type="match status" value="1"/>
</dbReference>
<dbReference type="InterPro" id="IPR043128">
    <property type="entry name" value="Rev_trsase/Diguanyl_cyclase"/>
</dbReference>
<dbReference type="InterPro" id="IPR029787">
    <property type="entry name" value="Nucleotide_cyclase"/>
</dbReference>
<proteinExistence type="predicted"/>
<dbReference type="EMBL" id="RCDA01000001">
    <property type="protein sequence ID" value="RLK50138.1"/>
    <property type="molecule type" value="Genomic_DNA"/>
</dbReference>
<evidence type="ECO:0000313" key="4">
    <source>
        <dbReference type="EMBL" id="RLK50138.1"/>
    </source>
</evidence>
<sequence length="362" mass="39654">MTDNHSKLEAIHQALLAQRQLLHRLDDEQASLERHLSGLSGDAIPSAPDPEQRHTLEAMQALLASLTESLSQGDAAQLLARCAAELLPDTTGAIFVDQAGVEPAPRAAAAWRGAEVLADPADLHFEHDQDPARQQLNIEAQGLYLGRIELRPLAAGRPLRDHEHLTLHLLVSAAGLALATHTLRYRLRHRNIRDPLTGLFNRRYAEDTLDRELSRAQRHQLPLSVVLIDLDKFEAFNERHGQNAGDRMLQAMSDLLQNNFRGSDICARASGQRFLLVLPDASIGDTMQRARDLRRDLAGVRVHLRGLHLPAMTVSIGVAGYPEHADTTEELLAAVDGALQLAKHNGGNTCALAEKVPLSPDS</sequence>
<evidence type="ECO:0000313" key="5">
    <source>
        <dbReference type="Proteomes" id="UP000275461"/>
    </source>
</evidence>
<dbReference type="Pfam" id="PF00990">
    <property type="entry name" value="GGDEF"/>
    <property type="match status" value="1"/>
</dbReference>
<dbReference type="InterPro" id="IPR000160">
    <property type="entry name" value="GGDEF_dom"/>
</dbReference>
<dbReference type="GO" id="GO:0005886">
    <property type="term" value="C:plasma membrane"/>
    <property type="evidence" value="ECO:0007669"/>
    <property type="project" value="TreeGrafter"/>
</dbReference>
<dbReference type="NCBIfam" id="TIGR00254">
    <property type="entry name" value="GGDEF"/>
    <property type="match status" value="1"/>
</dbReference>
<keyword evidence="5" id="KW-1185">Reference proteome</keyword>
<dbReference type="GO" id="GO:0052621">
    <property type="term" value="F:diguanylate cyclase activity"/>
    <property type="evidence" value="ECO:0007669"/>
    <property type="project" value="UniProtKB-EC"/>
</dbReference>
<accession>A0A498CCM5</accession>
<dbReference type="GO" id="GO:1902201">
    <property type="term" value="P:negative regulation of bacterial-type flagellum-dependent cell motility"/>
    <property type="evidence" value="ECO:0007669"/>
    <property type="project" value="TreeGrafter"/>
</dbReference>
<evidence type="ECO:0000259" key="3">
    <source>
        <dbReference type="PROSITE" id="PS50887"/>
    </source>
</evidence>
<organism evidence="4 5">
    <name type="scientific">Alkalispirillum mobile</name>
    <dbReference type="NCBI Taxonomy" id="85925"/>
    <lineage>
        <taxon>Bacteria</taxon>
        <taxon>Pseudomonadati</taxon>
        <taxon>Pseudomonadota</taxon>
        <taxon>Gammaproteobacteria</taxon>
        <taxon>Chromatiales</taxon>
        <taxon>Ectothiorhodospiraceae</taxon>
        <taxon>Alkalispirillum</taxon>
    </lineage>
</organism>
<dbReference type="GO" id="GO:0043709">
    <property type="term" value="P:cell adhesion involved in single-species biofilm formation"/>
    <property type="evidence" value="ECO:0007669"/>
    <property type="project" value="TreeGrafter"/>
</dbReference>
<dbReference type="AlphaFoldDB" id="A0A498CCM5"/>
<comment type="catalytic activity">
    <reaction evidence="2">
        <text>2 GTP = 3',3'-c-di-GMP + 2 diphosphate</text>
        <dbReference type="Rhea" id="RHEA:24898"/>
        <dbReference type="ChEBI" id="CHEBI:33019"/>
        <dbReference type="ChEBI" id="CHEBI:37565"/>
        <dbReference type="ChEBI" id="CHEBI:58805"/>
        <dbReference type="EC" id="2.7.7.65"/>
    </reaction>
</comment>
<evidence type="ECO:0000256" key="1">
    <source>
        <dbReference type="ARBA" id="ARBA00012528"/>
    </source>
</evidence>
<dbReference type="InterPro" id="IPR050469">
    <property type="entry name" value="Diguanylate_Cyclase"/>
</dbReference>
<reference evidence="4 5" key="1">
    <citation type="submission" date="2018-10" db="EMBL/GenBank/DDBJ databases">
        <title>Genomic Encyclopedia of Type Strains, Phase IV (KMG-IV): sequencing the most valuable type-strain genomes for metagenomic binning, comparative biology and taxonomic classification.</title>
        <authorList>
            <person name="Goeker M."/>
        </authorList>
    </citation>
    <scope>NUCLEOTIDE SEQUENCE [LARGE SCALE GENOMIC DNA]</scope>
    <source>
        <strain evidence="4 5">DSM 12769</strain>
    </source>
</reference>
<dbReference type="SUPFAM" id="SSF55073">
    <property type="entry name" value="Nucleotide cyclase"/>
    <property type="match status" value="1"/>
</dbReference>
<dbReference type="PANTHER" id="PTHR45138">
    <property type="entry name" value="REGULATORY COMPONENTS OF SENSORY TRANSDUCTION SYSTEM"/>
    <property type="match status" value="1"/>
</dbReference>
<dbReference type="PANTHER" id="PTHR45138:SF9">
    <property type="entry name" value="DIGUANYLATE CYCLASE DGCM-RELATED"/>
    <property type="match status" value="1"/>
</dbReference>
<dbReference type="EC" id="2.7.7.65" evidence="1"/>
<dbReference type="OrthoDB" id="5792296at2"/>
<feature type="domain" description="GGDEF" evidence="3">
    <location>
        <begin position="221"/>
        <end position="355"/>
    </location>
</feature>
<dbReference type="Proteomes" id="UP000275461">
    <property type="component" value="Unassembled WGS sequence"/>
</dbReference>
<gene>
    <name evidence="4" type="ORF">DFR31_0027</name>
</gene>
<protein>
    <recommendedName>
        <fullName evidence="1">diguanylate cyclase</fullName>
        <ecNumber evidence="1">2.7.7.65</ecNumber>
    </recommendedName>
</protein>
<evidence type="ECO:0000256" key="2">
    <source>
        <dbReference type="ARBA" id="ARBA00034247"/>
    </source>
</evidence>